<sequence>ASRASLGASASSASGTPPTVGTGGSGTQTEATNVVAGDDTAVEENDDQDGEHPTKKQKKCTSDVWQYFTKYKKTVGVNGKLVKEQWAKCNCKGCKAPSGNNRCESNRGTTGFWNHLSKYHSLDRNQLQLKSEKDTKKDIIVVEPY</sequence>
<protein>
    <submittedName>
        <fullName evidence="2">Uncharacterized protein</fullName>
    </submittedName>
</protein>
<keyword evidence="3" id="KW-1185">Reference proteome</keyword>
<feature type="compositionally biased region" description="Acidic residues" evidence="1">
    <location>
        <begin position="40"/>
        <end position="49"/>
    </location>
</feature>
<dbReference type="SMART" id="SM00614">
    <property type="entry name" value="ZnF_BED"/>
    <property type="match status" value="1"/>
</dbReference>
<dbReference type="Proteomes" id="UP000479710">
    <property type="component" value="Unassembled WGS sequence"/>
</dbReference>
<feature type="region of interest" description="Disordered" evidence="1">
    <location>
        <begin position="1"/>
        <end position="59"/>
    </location>
</feature>
<organism evidence="2 3">
    <name type="scientific">Oryza meyeriana var. granulata</name>
    <dbReference type="NCBI Taxonomy" id="110450"/>
    <lineage>
        <taxon>Eukaryota</taxon>
        <taxon>Viridiplantae</taxon>
        <taxon>Streptophyta</taxon>
        <taxon>Embryophyta</taxon>
        <taxon>Tracheophyta</taxon>
        <taxon>Spermatophyta</taxon>
        <taxon>Magnoliopsida</taxon>
        <taxon>Liliopsida</taxon>
        <taxon>Poales</taxon>
        <taxon>Poaceae</taxon>
        <taxon>BOP clade</taxon>
        <taxon>Oryzoideae</taxon>
        <taxon>Oryzeae</taxon>
        <taxon>Oryzinae</taxon>
        <taxon>Oryza</taxon>
        <taxon>Oryza meyeriana</taxon>
    </lineage>
</organism>
<feature type="non-terminal residue" evidence="2">
    <location>
        <position position="1"/>
    </location>
</feature>
<name>A0A6G1FBD7_9ORYZ</name>
<reference evidence="2 3" key="1">
    <citation type="submission" date="2019-11" db="EMBL/GenBank/DDBJ databases">
        <title>Whole genome sequence of Oryza granulata.</title>
        <authorList>
            <person name="Li W."/>
        </authorList>
    </citation>
    <scope>NUCLEOTIDE SEQUENCE [LARGE SCALE GENOMIC DNA]</scope>
    <source>
        <strain evidence="3">cv. Menghai</strain>
        <tissue evidence="2">Leaf</tissue>
    </source>
</reference>
<feature type="compositionally biased region" description="Low complexity" evidence="1">
    <location>
        <begin position="1"/>
        <end position="20"/>
    </location>
</feature>
<dbReference type="OrthoDB" id="694285at2759"/>
<evidence type="ECO:0000313" key="2">
    <source>
        <dbReference type="EMBL" id="KAF0934092.1"/>
    </source>
</evidence>
<dbReference type="EMBL" id="SPHZ02000001">
    <property type="protein sequence ID" value="KAF0934092.1"/>
    <property type="molecule type" value="Genomic_DNA"/>
</dbReference>
<feature type="non-terminal residue" evidence="2">
    <location>
        <position position="145"/>
    </location>
</feature>
<evidence type="ECO:0000256" key="1">
    <source>
        <dbReference type="SAM" id="MobiDB-lite"/>
    </source>
</evidence>
<evidence type="ECO:0000313" key="3">
    <source>
        <dbReference type="Proteomes" id="UP000479710"/>
    </source>
</evidence>
<comment type="caution">
    <text evidence="2">The sequence shown here is derived from an EMBL/GenBank/DDBJ whole genome shotgun (WGS) entry which is preliminary data.</text>
</comment>
<proteinExistence type="predicted"/>
<accession>A0A6G1FBD7</accession>
<gene>
    <name evidence="2" type="ORF">E2562_022764</name>
</gene>
<dbReference type="AlphaFoldDB" id="A0A6G1FBD7"/>